<keyword evidence="5" id="KW-1185">Reference proteome</keyword>
<dbReference type="Pfam" id="PF00018">
    <property type="entry name" value="SH3_1"/>
    <property type="match status" value="1"/>
</dbReference>
<sequence length="62" mass="7205">MGILFKVVSLYSYSGNDDSDLSFDKDQVIDVTSIENEEWYLGEYVNKENNELKEGMFPQNFV</sequence>
<evidence type="ECO:0000313" key="5">
    <source>
        <dbReference type="Proteomes" id="UP000092321"/>
    </source>
</evidence>
<keyword evidence="1 2" id="KW-0728">SH3 domain</keyword>
<dbReference type="InterPro" id="IPR001452">
    <property type="entry name" value="SH3_domain"/>
</dbReference>
<comment type="caution">
    <text evidence="4">The sequence shown here is derived from an EMBL/GenBank/DDBJ whole genome shotgun (WGS) entry which is preliminary data.</text>
</comment>
<dbReference type="SMART" id="SM00326">
    <property type="entry name" value="SH3"/>
    <property type="match status" value="1"/>
</dbReference>
<organism evidence="4 5">
    <name type="scientific">Hanseniaspora valbyensis NRRL Y-1626</name>
    <dbReference type="NCBI Taxonomy" id="766949"/>
    <lineage>
        <taxon>Eukaryota</taxon>
        <taxon>Fungi</taxon>
        <taxon>Dikarya</taxon>
        <taxon>Ascomycota</taxon>
        <taxon>Saccharomycotina</taxon>
        <taxon>Saccharomycetes</taxon>
        <taxon>Saccharomycodales</taxon>
        <taxon>Saccharomycodaceae</taxon>
        <taxon>Hanseniaspora</taxon>
    </lineage>
</organism>
<dbReference type="Gene3D" id="2.30.30.40">
    <property type="entry name" value="SH3 Domains"/>
    <property type="match status" value="1"/>
</dbReference>
<dbReference type="PRINTS" id="PR00452">
    <property type="entry name" value="SH3DOMAIN"/>
</dbReference>
<dbReference type="InterPro" id="IPR036028">
    <property type="entry name" value="SH3-like_dom_sf"/>
</dbReference>
<name>A0A1B7TJ57_9ASCO</name>
<dbReference type="Proteomes" id="UP000092321">
    <property type="component" value="Unassembled WGS sequence"/>
</dbReference>
<feature type="non-terminal residue" evidence="4">
    <location>
        <position position="62"/>
    </location>
</feature>
<gene>
    <name evidence="4" type="ORF">HANVADRAFT_20941</name>
</gene>
<proteinExistence type="predicted"/>
<evidence type="ECO:0000313" key="4">
    <source>
        <dbReference type="EMBL" id="OBA28769.1"/>
    </source>
</evidence>
<dbReference type="PROSITE" id="PS50002">
    <property type="entry name" value="SH3"/>
    <property type="match status" value="1"/>
</dbReference>
<dbReference type="AlphaFoldDB" id="A0A1B7TJ57"/>
<dbReference type="SUPFAM" id="SSF50044">
    <property type="entry name" value="SH3-domain"/>
    <property type="match status" value="1"/>
</dbReference>
<dbReference type="OrthoDB" id="207120at2759"/>
<feature type="domain" description="SH3" evidence="3">
    <location>
        <begin position="2"/>
        <end position="62"/>
    </location>
</feature>
<protein>
    <recommendedName>
        <fullName evidence="3">SH3 domain-containing protein</fullName>
    </recommendedName>
</protein>
<evidence type="ECO:0000259" key="3">
    <source>
        <dbReference type="PROSITE" id="PS50002"/>
    </source>
</evidence>
<evidence type="ECO:0000256" key="1">
    <source>
        <dbReference type="ARBA" id="ARBA00022443"/>
    </source>
</evidence>
<evidence type="ECO:0000256" key="2">
    <source>
        <dbReference type="PROSITE-ProRule" id="PRU00192"/>
    </source>
</evidence>
<accession>A0A1B7TJ57</accession>
<reference evidence="5" key="1">
    <citation type="journal article" date="2016" name="Proc. Natl. Acad. Sci. U.S.A.">
        <title>Comparative genomics of biotechnologically important yeasts.</title>
        <authorList>
            <person name="Riley R."/>
            <person name="Haridas S."/>
            <person name="Wolfe K.H."/>
            <person name="Lopes M.R."/>
            <person name="Hittinger C.T."/>
            <person name="Goeker M."/>
            <person name="Salamov A.A."/>
            <person name="Wisecaver J.H."/>
            <person name="Long T.M."/>
            <person name="Calvey C.H."/>
            <person name="Aerts A.L."/>
            <person name="Barry K.W."/>
            <person name="Choi C."/>
            <person name="Clum A."/>
            <person name="Coughlan A.Y."/>
            <person name="Deshpande S."/>
            <person name="Douglass A.P."/>
            <person name="Hanson S.J."/>
            <person name="Klenk H.-P."/>
            <person name="LaButti K.M."/>
            <person name="Lapidus A."/>
            <person name="Lindquist E.A."/>
            <person name="Lipzen A.M."/>
            <person name="Meier-Kolthoff J.P."/>
            <person name="Ohm R.A."/>
            <person name="Otillar R.P."/>
            <person name="Pangilinan J.L."/>
            <person name="Peng Y."/>
            <person name="Rokas A."/>
            <person name="Rosa C.A."/>
            <person name="Scheuner C."/>
            <person name="Sibirny A.A."/>
            <person name="Slot J.C."/>
            <person name="Stielow J.B."/>
            <person name="Sun H."/>
            <person name="Kurtzman C.P."/>
            <person name="Blackwell M."/>
            <person name="Grigoriev I.V."/>
            <person name="Jeffries T.W."/>
        </authorList>
    </citation>
    <scope>NUCLEOTIDE SEQUENCE [LARGE SCALE GENOMIC DNA]</scope>
    <source>
        <strain evidence="5">NRRL Y-1626</strain>
    </source>
</reference>
<dbReference type="EMBL" id="LXPE01000002">
    <property type="protein sequence ID" value="OBA28769.1"/>
    <property type="molecule type" value="Genomic_DNA"/>
</dbReference>